<protein>
    <submittedName>
        <fullName evidence="8">Uncharacterized protein</fullName>
    </submittedName>
</protein>
<evidence type="ECO:0000256" key="2">
    <source>
        <dbReference type="ARBA" id="ARBA00022448"/>
    </source>
</evidence>
<feature type="transmembrane region" description="Helical" evidence="7">
    <location>
        <begin position="183"/>
        <end position="205"/>
    </location>
</feature>
<evidence type="ECO:0000256" key="6">
    <source>
        <dbReference type="SAM" id="MobiDB-lite"/>
    </source>
</evidence>
<dbReference type="GO" id="GO:0022857">
    <property type="term" value="F:transmembrane transporter activity"/>
    <property type="evidence" value="ECO:0007669"/>
    <property type="project" value="InterPro"/>
</dbReference>
<dbReference type="PANTHER" id="PTHR45649">
    <property type="entry name" value="AMINO-ACID PERMEASE BAT1"/>
    <property type="match status" value="1"/>
</dbReference>
<dbReference type="InterPro" id="IPR002293">
    <property type="entry name" value="AA/rel_permease1"/>
</dbReference>
<gene>
    <name evidence="8" type="ORF">FOZG_12124</name>
</gene>
<evidence type="ECO:0000256" key="5">
    <source>
        <dbReference type="ARBA" id="ARBA00023136"/>
    </source>
</evidence>
<reference evidence="8" key="2">
    <citation type="submission" date="2012-06" db="EMBL/GenBank/DDBJ databases">
        <title>Annotation of the Genome Sequence of Fusarium oxysporum Fo47.</title>
        <authorList>
            <consortium name="The Broad Institute Genomics Platform"/>
            <person name="Ma L.-J."/>
            <person name="Corby-Kistler H."/>
            <person name="Broz K."/>
            <person name="Gale L.R."/>
            <person name="Jonkers W."/>
            <person name="O'Donnell K."/>
            <person name="Ploetz R."/>
            <person name="Steinberg C."/>
            <person name="Schwartz D.C."/>
            <person name="VanEtten H."/>
            <person name="Zhou S."/>
            <person name="Young S.K."/>
            <person name="Zeng Q."/>
            <person name="Gargeya S."/>
            <person name="Fitzgerald M."/>
            <person name="Abouelleil A."/>
            <person name="Alvarado L."/>
            <person name="Chapman S.B."/>
            <person name="Gainer-Dewar J."/>
            <person name="Goldberg J."/>
            <person name="Griggs A."/>
            <person name="Gujja S."/>
            <person name="Hansen M."/>
            <person name="Howarth C."/>
            <person name="Imamovic A."/>
            <person name="Ireland A."/>
            <person name="Larimer J."/>
            <person name="McCowan C."/>
            <person name="Murphy C."/>
            <person name="Pearson M."/>
            <person name="Poon T.W."/>
            <person name="Priest M."/>
            <person name="Roberts A."/>
            <person name="Saif S."/>
            <person name="Shea T."/>
            <person name="Sykes S."/>
            <person name="Wortman J."/>
            <person name="Nusbaum C."/>
            <person name="Birren B."/>
        </authorList>
    </citation>
    <scope>NUCLEOTIDE SEQUENCE</scope>
    <source>
        <strain evidence="8">Fo47</strain>
    </source>
</reference>
<feature type="transmembrane region" description="Helical" evidence="7">
    <location>
        <begin position="266"/>
        <end position="289"/>
    </location>
</feature>
<dbReference type="VEuPathDB" id="FungiDB:FOZG_12124"/>
<dbReference type="AlphaFoldDB" id="W9JPW5"/>
<evidence type="ECO:0000256" key="4">
    <source>
        <dbReference type="ARBA" id="ARBA00022989"/>
    </source>
</evidence>
<feature type="region of interest" description="Disordered" evidence="6">
    <location>
        <begin position="1"/>
        <end position="25"/>
    </location>
</feature>
<feature type="transmembrane region" description="Helical" evidence="7">
    <location>
        <begin position="382"/>
        <end position="404"/>
    </location>
</feature>
<evidence type="ECO:0000256" key="3">
    <source>
        <dbReference type="ARBA" id="ARBA00022692"/>
    </source>
</evidence>
<dbReference type="EMBL" id="JH717904">
    <property type="protein sequence ID" value="EWZ34112.1"/>
    <property type="molecule type" value="Genomic_DNA"/>
</dbReference>
<organism evidence="8">
    <name type="scientific">Fusarium oxysporum Fo47</name>
    <dbReference type="NCBI Taxonomy" id="660027"/>
    <lineage>
        <taxon>Eukaryota</taxon>
        <taxon>Fungi</taxon>
        <taxon>Dikarya</taxon>
        <taxon>Ascomycota</taxon>
        <taxon>Pezizomycotina</taxon>
        <taxon>Sordariomycetes</taxon>
        <taxon>Hypocreomycetidae</taxon>
        <taxon>Hypocreales</taxon>
        <taxon>Nectriaceae</taxon>
        <taxon>Fusarium</taxon>
        <taxon>Fusarium oxysporum species complex</taxon>
    </lineage>
</organism>
<accession>W9JPW5</accession>
<feature type="transmembrane region" description="Helical" evidence="7">
    <location>
        <begin position="458"/>
        <end position="476"/>
    </location>
</feature>
<feature type="transmembrane region" description="Helical" evidence="7">
    <location>
        <begin position="356"/>
        <end position="376"/>
    </location>
</feature>
<proteinExistence type="predicted"/>
<keyword evidence="3 7" id="KW-0812">Transmembrane</keyword>
<feature type="transmembrane region" description="Helical" evidence="7">
    <location>
        <begin position="38"/>
        <end position="56"/>
    </location>
</feature>
<dbReference type="Pfam" id="PF13520">
    <property type="entry name" value="AA_permease_2"/>
    <property type="match status" value="1"/>
</dbReference>
<dbReference type="GO" id="GO:0016020">
    <property type="term" value="C:membrane"/>
    <property type="evidence" value="ECO:0007669"/>
    <property type="project" value="UniProtKB-SubCell"/>
</dbReference>
<feature type="compositionally biased region" description="Basic and acidic residues" evidence="6">
    <location>
        <begin position="1"/>
        <end position="11"/>
    </location>
</feature>
<evidence type="ECO:0000256" key="1">
    <source>
        <dbReference type="ARBA" id="ARBA00004141"/>
    </source>
</evidence>
<keyword evidence="2" id="KW-0813">Transport</keyword>
<dbReference type="Gene3D" id="1.20.1740.10">
    <property type="entry name" value="Amino acid/polyamine transporter I"/>
    <property type="match status" value="1"/>
</dbReference>
<feature type="transmembrane region" description="Helical" evidence="7">
    <location>
        <begin position="68"/>
        <end position="93"/>
    </location>
</feature>
<keyword evidence="4 7" id="KW-1133">Transmembrane helix</keyword>
<name>W9JPW5_FUSOX</name>
<reference evidence="8" key="1">
    <citation type="submission" date="2011-06" db="EMBL/GenBank/DDBJ databases">
        <title>The Genome Sequence of Fusarium oxysporum Fo47.</title>
        <authorList>
            <consortium name="The Broad Institute Genome Sequencing Platform"/>
            <person name="Ma L.-J."/>
            <person name="Gale L.R."/>
            <person name="Schwartz D.C."/>
            <person name="Zhou S."/>
            <person name="Corby-Kistler H."/>
            <person name="Young S.K."/>
            <person name="Zeng Q."/>
            <person name="Gargeya S."/>
            <person name="Fitzgerald M."/>
            <person name="Haas B."/>
            <person name="Abouelleil A."/>
            <person name="Alvarado L."/>
            <person name="Arachchi H.M."/>
            <person name="Berlin A."/>
            <person name="Brown A."/>
            <person name="Chapman S.B."/>
            <person name="Chen Z."/>
            <person name="Dunbar C."/>
            <person name="Freedman E."/>
            <person name="Gearin G."/>
            <person name="Gellesch M."/>
            <person name="Goldberg J."/>
            <person name="Griggs A."/>
            <person name="Gujja S."/>
            <person name="Heiman D."/>
            <person name="Howarth C."/>
            <person name="Larson L."/>
            <person name="Lui A."/>
            <person name="MacDonald P.J.P."/>
            <person name="Mehta T."/>
            <person name="Montmayeur A."/>
            <person name="Murphy C."/>
            <person name="Neiman D."/>
            <person name="Pearson M."/>
            <person name="Priest M."/>
            <person name="Roberts A."/>
            <person name="Saif S."/>
            <person name="Shea T."/>
            <person name="Shenoy N."/>
            <person name="Sisk P."/>
            <person name="Stolte C."/>
            <person name="Sykes S."/>
            <person name="Wortman J."/>
            <person name="Nusbaum C."/>
            <person name="Birren B."/>
        </authorList>
    </citation>
    <scope>NUCLEOTIDE SEQUENCE [LARGE SCALE GENOMIC DNA]</scope>
    <source>
        <strain evidence="8">Fo47</strain>
    </source>
</reference>
<feature type="transmembrane region" description="Helical" evidence="7">
    <location>
        <begin position="424"/>
        <end position="446"/>
    </location>
</feature>
<feature type="transmembrane region" description="Helical" evidence="7">
    <location>
        <begin position="114"/>
        <end position="138"/>
    </location>
</feature>
<keyword evidence="5 7" id="KW-0472">Membrane</keyword>
<dbReference type="PIRSF" id="PIRSF006060">
    <property type="entry name" value="AA_transporter"/>
    <property type="match status" value="1"/>
</dbReference>
<feature type="transmembrane region" description="Helical" evidence="7">
    <location>
        <begin position="225"/>
        <end position="245"/>
    </location>
</feature>
<dbReference type="HOGENOM" id="CLU_004495_2_3_1"/>
<feature type="transmembrane region" description="Helical" evidence="7">
    <location>
        <begin position="301"/>
        <end position="323"/>
    </location>
</feature>
<dbReference type="PANTHER" id="PTHR45649:SF14">
    <property type="entry name" value="GABA PERMEASE"/>
    <property type="match status" value="1"/>
</dbReference>
<evidence type="ECO:0000313" key="8">
    <source>
        <dbReference type="EMBL" id="EWZ34112.1"/>
    </source>
</evidence>
<dbReference type="Proteomes" id="UP000030766">
    <property type="component" value="Unassembled WGS sequence"/>
</dbReference>
<comment type="subcellular location">
    <subcellularLocation>
        <location evidence="1">Membrane</location>
        <topology evidence="1">Multi-pass membrane protein</topology>
    </subcellularLocation>
</comment>
<evidence type="ECO:0000256" key="7">
    <source>
        <dbReference type="SAM" id="Phobius"/>
    </source>
</evidence>
<sequence>MSSDTKNKDVSPYEGDDSEVQQGESHETLHRVYNTWTATAYQVLMMASWTCNIVLYSTVYDIGGPMMLIYSTIIVTIGQGFLMASLAELCSVWPYAGGQQAFTKYLAPHSIRRFLSYLVGWVVLIGEITTAAGCSMNSAQITAAIIELHYPDFHPESWNIYLLYVAMTVFSLVFCFSQKHLPVIAVIGCIITVGGGIAWGASFLALSPKQTASFVFTQFMNNSGYHSSIWVGIMSFYTPIYALYGTDGILHIAEEMQDAPKTAPRAMVYSMILSGITSLIGALIMAFCAGDWQAYMEFDSAGGSALIVLVIVLLNFLVTVSVNTASSRLVWGMACDRALPFSNVFANINQTAQTPLNALMLNIVAELAFGLVLFGSDYAFEILASLSGVAIQFGYLIPILMLLIRGRSILPDDRQFKLYRFGYVINLAAVCWSSLVIVILFFPLYVPITVNNLLDMNWAIVLFTGLVVFIVLDWMFRGSFHYVIMEE</sequence>
<feature type="transmembrane region" description="Helical" evidence="7">
    <location>
        <begin position="158"/>
        <end position="176"/>
    </location>
</feature>